<dbReference type="InterPro" id="IPR036249">
    <property type="entry name" value="Thioredoxin-like_sf"/>
</dbReference>
<gene>
    <name evidence="2" type="ORF">K7B09_08495</name>
</gene>
<dbReference type="RefSeq" id="WP_223629036.1">
    <property type="nucleotide sequence ID" value="NZ_JAIQDJ010000003.1"/>
</dbReference>
<keyword evidence="3" id="KW-1185">Reference proteome</keyword>
<sequence length="81" mass="9195">MHIHIYGKDGCVNCEKSKLLCQMQSLDFHYHMVGADISVDELHAKVGTPVRSLPQIFIQGDAALTHIGGYEELRQHLRQQH</sequence>
<accession>A0ABS7TER5</accession>
<reference evidence="2" key="1">
    <citation type="submission" date="2021-09" db="EMBL/GenBank/DDBJ databases">
        <authorList>
            <person name="Wu T."/>
            <person name="Guo S.Z."/>
        </authorList>
    </citation>
    <scope>NUCLEOTIDE SEQUENCE</scope>
    <source>
        <strain evidence="2">RSS-23</strain>
    </source>
</reference>
<organism evidence="2 3">
    <name type="scientific">Thermomonas beijingensis</name>
    <dbReference type="NCBI Taxonomy" id="2872701"/>
    <lineage>
        <taxon>Bacteria</taxon>
        <taxon>Pseudomonadati</taxon>
        <taxon>Pseudomonadota</taxon>
        <taxon>Gammaproteobacteria</taxon>
        <taxon>Lysobacterales</taxon>
        <taxon>Lysobacteraceae</taxon>
        <taxon>Thermomonas</taxon>
    </lineage>
</organism>
<feature type="domain" description="Glutaredoxin" evidence="1">
    <location>
        <begin position="4"/>
        <end position="61"/>
    </location>
</feature>
<comment type="caution">
    <text evidence="2">The sequence shown here is derived from an EMBL/GenBank/DDBJ whole genome shotgun (WGS) entry which is preliminary data.</text>
</comment>
<dbReference type="SUPFAM" id="SSF52833">
    <property type="entry name" value="Thioredoxin-like"/>
    <property type="match status" value="1"/>
</dbReference>
<dbReference type="PROSITE" id="PS51354">
    <property type="entry name" value="GLUTAREDOXIN_2"/>
    <property type="match status" value="1"/>
</dbReference>
<evidence type="ECO:0000313" key="3">
    <source>
        <dbReference type="Proteomes" id="UP001430290"/>
    </source>
</evidence>
<dbReference type="Gene3D" id="3.40.30.10">
    <property type="entry name" value="Glutaredoxin"/>
    <property type="match status" value="1"/>
</dbReference>
<dbReference type="Pfam" id="PF00462">
    <property type="entry name" value="Glutaredoxin"/>
    <property type="match status" value="1"/>
</dbReference>
<evidence type="ECO:0000313" key="2">
    <source>
        <dbReference type="EMBL" id="MBZ4186359.1"/>
    </source>
</evidence>
<name>A0ABS7TER5_9GAMM</name>
<proteinExistence type="predicted"/>
<dbReference type="InterPro" id="IPR002109">
    <property type="entry name" value="Glutaredoxin"/>
</dbReference>
<dbReference type="Proteomes" id="UP001430290">
    <property type="component" value="Unassembled WGS sequence"/>
</dbReference>
<evidence type="ECO:0000259" key="1">
    <source>
        <dbReference type="Pfam" id="PF00462"/>
    </source>
</evidence>
<protein>
    <recommendedName>
        <fullName evidence="1">Glutaredoxin domain-containing protein</fullName>
    </recommendedName>
</protein>
<dbReference type="EMBL" id="JAIQDJ010000003">
    <property type="protein sequence ID" value="MBZ4186359.1"/>
    <property type="molecule type" value="Genomic_DNA"/>
</dbReference>